<protein>
    <submittedName>
        <fullName evidence="1">Uncharacterized protein</fullName>
    </submittedName>
</protein>
<accession>A0A1F6FPK7</accession>
<dbReference type="AlphaFoldDB" id="A0A1F6FPK7"/>
<gene>
    <name evidence="1" type="ORF">A2592_02030</name>
</gene>
<name>A0A1F6FPK7_9BACT</name>
<organism evidence="1 2">
    <name type="scientific">Candidatus Kaiserbacteria bacterium RIFOXYD1_FULL_42_15</name>
    <dbReference type="NCBI Taxonomy" id="1798532"/>
    <lineage>
        <taxon>Bacteria</taxon>
        <taxon>Candidatus Kaiseribacteriota</taxon>
    </lineage>
</organism>
<evidence type="ECO:0000313" key="2">
    <source>
        <dbReference type="Proteomes" id="UP000179230"/>
    </source>
</evidence>
<proteinExistence type="predicted"/>
<dbReference type="EMBL" id="MFMT01000041">
    <property type="protein sequence ID" value="OGG87786.1"/>
    <property type="molecule type" value="Genomic_DNA"/>
</dbReference>
<comment type="caution">
    <text evidence="1">The sequence shown here is derived from an EMBL/GenBank/DDBJ whole genome shotgun (WGS) entry which is preliminary data.</text>
</comment>
<reference evidence="1 2" key="1">
    <citation type="journal article" date="2016" name="Nat. Commun.">
        <title>Thousands of microbial genomes shed light on interconnected biogeochemical processes in an aquifer system.</title>
        <authorList>
            <person name="Anantharaman K."/>
            <person name="Brown C.T."/>
            <person name="Hug L.A."/>
            <person name="Sharon I."/>
            <person name="Castelle C.J."/>
            <person name="Probst A.J."/>
            <person name="Thomas B.C."/>
            <person name="Singh A."/>
            <person name="Wilkins M.J."/>
            <person name="Karaoz U."/>
            <person name="Brodie E.L."/>
            <person name="Williams K.H."/>
            <person name="Hubbard S.S."/>
            <person name="Banfield J.F."/>
        </authorList>
    </citation>
    <scope>NUCLEOTIDE SEQUENCE [LARGE SCALE GENOMIC DNA]</scope>
</reference>
<sequence length="79" mass="9470">MGEIISHVEITYRYHAKDKGIASLLVWFKAELDLRDEDSKKFYGEFEDNFLIKHQDYVEYLADRWRDERLIDEKLSAVG</sequence>
<dbReference type="Proteomes" id="UP000179230">
    <property type="component" value="Unassembled WGS sequence"/>
</dbReference>
<evidence type="ECO:0000313" key="1">
    <source>
        <dbReference type="EMBL" id="OGG87786.1"/>
    </source>
</evidence>